<reference evidence="3 4" key="1">
    <citation type="journal article" date="2007" name="Proc. Natl. Acad. Sci. U.S.A.">
        <title>Dandruff-associated Malassezia genomes reveal convergent and divergent virulence traits shared with plant and human fungal pathogens.</title>
        <authorList>
            <person name="Xu J."/>
            <person name="Saunders C.W."/>
            <person name="Hu P."/>
            <person name="Grant R.A."/>
            <person name="Boekhout T."/>
            <person name="Kuramae E.E."/>
            <person name="Kronstad J.W."/>
            <person name="Deangelis Y.M."/>
            <person name="Reeder N.L."/>
            <person name="Johnstone K.R."/>
            <person name="Leland M."/>
            <person name="Fieno A.M."/>
            <person name="Begley W.M."/>
            <person name="Sun Y."/>
            <person name="Lacey M.P."/>
            <person name="Chaudhary T."/>
            <person name="Keough T."/>
            <person name="Chu L."/>
            <person name="Sears R."/>
            <person name="Yuan B."/>
            <person name="Dawson T.L.Jr."/>
        </authorList>
    </citation>
    <scope>NUCLEOTIDE SEQUENCE [LARGE SCALE GENOMIC DNA]</scope>
    <source>
        <strain evidence="4">ATCC MYA-4612 / CBS 7966</strain>
    </source>
</reference>
<feature type="region of interest" description="Disordered" evidence="1">
    <location>
        <begin position="1"/>
        <end position="91"/>
    </location>
</feature>
<evidence type="ECO:0000313" key="4">
    <source>
        <dbReference type="Proteomes" id="UP000008837"/>
    </source>
</evidence>
<protein>
    <submittedName>
        <fullName evidence="3">Uncharacterized protein</fullName>
    </submittedName>
</protein>
<proteinExistence type="predicted"/>
<organism evidence="3 4">
    <name type="scientific">Malassezia globosa (strain ATCC MYA-4612 / CBS 7966)</name>
    <name type="common">Dandruff-associated fungus</name>
    <dbReference type="NCBI Taxonomy" id="425265"/>
    <lineage>
        <taxon>Eukaryota</taxon>
        <taxon>Fungi</taxon>
        <taxon>Dikarya</taxon>
        <taxon>Basidiomycota</taxon>
        <taxon>Ustilaginomycotina</taxon>
        <taxon>Malasseziomycetes</taxon>
        <taxon>Malasseziales</taxon>
        <taxon>Malasseziaceae</taxon>
        <taxon>Malassezia</taxon>
    </lineage>
</organism>
<evidence type="ECO:0000256" key="1">
    <source>
        <dbReference type="SAM" id="MobiDB-lite"/>
    </source>
</evidence>
<evidence type="ECO:0000256" key="2">
    <source>
        <dbReference type="SAM" id="Phobius"/>
    </source>
</evidence>
<dbReference type="RefSeq" id="XP_001730873.1">
    <property type="nucleotide sequence ID" value="XM_001730821.1"/>
</dbReference>
<feature type="compositionally biased region" description="Low complexity" evidence="1">
    <location>
        <begin position="11"/>
        <end position="25"/>
    </location>
</feature>
<dbReference type="Proteomes" id="UP000008837">
    <property type="component" value="Unassembled WGS sequence"/>
</dbReference>
<sequence length="375" mass="42303">MIEPTSPSVKSTRSARSMSPSMSPRRQPDLLRLVQHPVAPLSSNVVAEPDMGRQALSPDLAKSSYPHTNTEPSTSEPGPSSQVTPAGSSDKLEHVEKLLHASLEHDAQQQRLHMDAGMAATGLPDDVSPTQATDPSKENKRVCFDERTFLRHETARPYQYETRTARRPNLHGHMAETRQYMDSFIQQLQSQIEGASARWNREPVQELVTYQARSGASSPVVVHHARAMSLFRPWLWTWRVLIEFHAPWLSRNTRMSPGIYGQLMTRARDIVSNALHETESLAGQERANAVLRWYPAFVLRGMHSLLAQYTPTNDVTHIAAPHQRWAWDVHVVTITMPTVALWHMDVVVATCLELLLVYTQLGLSLLLAIMQRIQR</sequence>
<gene>
    <name evidence="3" type="ORF">MGL_1872</name>
</gene>
<dbReference type="GeneID" id="5855180"/>
<evidence type="ECO:0000313" key="3">
    <source>
        <dbReference type="EMBL" id="EDP43659.1"/>
    </source>
</evidence>
<comment type="caution">
    <text evidence="3">The sequence shown here is derived from an EMBL/GenBank/DDBJ whole genome shotgun (WGS) entry which is preliminary data.</text>
</comment>
<dbReference type="OrthoDB" id="3350614at2759"/>
<feature type="compositionally biased region" description="Low complexity" evidence="1">
    <location>
        <begin position="70"/>
        <end position="81"/>
    </location>
</feature>
<dbReference type="VEuPathDB" id="FungiDB:MGL_1872"/>
<keyword evidence="2" id="KW-0812">Transmembrane</keyword>
<dbReference type="AlphaFoldDB" id="A8Q217"/>
<accession>A8Q217</accession>
<keyword evidence="4" id="KW-1185">Reference proteome</keyword>
<dbReference type="KEGG" id="mgl:MGL_1872"/>
<feature type="transmembrane region" description="Helical" evidence="2">
    <location>
        <begin position="346"/>
        <end position="369"/>
    </location>
</feature>
<dbReference type="EMBL" id="AAYY01000006">
    <property type="protein sequence ID" value="EDP43659.1"/>
    <property type="molecule type" value="Genomic_DNA"/>
</dbReference>
<dbReference type="InParanoid" id="A8Q217"/>
<feature type="region of interest" description="Disordered" evidence="1">
    <location>
        <begin position="119"/>
        <end position="139"/>
    </location>
</feature>
<keyword evidence="2" id="KW-1133">Transmembrane helix</keyword>
<feature type="compositionally biased region" description="Polar residues" evidence="1">
    <location>
        <begin position="1"/>
        <end position="10"/>
    </location>
</feature>
<keyword evidence="2" id="KW-0472">Membrane</keyword>
<name>A8Q217_MALGO</name>